<reference evidence="1 2" key="1">
    <citation type="submission" date="2021-06" db="EMBL/GenBank/DDBJ databases">
        <authorList>
            <person name="Kallberg Y."/>
            <person name="Tangrot J."/>
            <person name="Rosling A."/>
        </authorList>
    </citation>
    <scope>NUCLEOTIDE SEQUENCE [LARGE SCALE GENOMIC DNA]</scope>
    <source>
        <strain evidence="1 2">120-4 pot B 10/14</strain>
    </source>
</reference>
<feature type="non-terminal residue" evidence="1">
    <location>
        <position position="1"/>
    </location>
</feature>
<accession>A0ABN7VNY0</accession>
<gene>
    <name evidence="1" type="ORF">GMARGA_LOCUS20951</name>
</gene>
<protein>
    <submittedName>
        <fullName evidence="1">691_t:CDS:1</fullName>
    </submittedName>
</protein>
<sequence>YRNKKESAKVCNLGNFNVNLNQSIILDPNEQDRKQKKKQIAQLLRGKRFADIFYKFNFTGQPTWRRKEAHSRIDTIWVDCHWKQSVLVCKTKDMELRTDSNHQAVLVQLETELNLRKRSQAENRRIRRKRLEINIESTNEKNWEDYQAKLNKELKRKLSKNSEKRSIQSDVLDHYTLKNKTLDKLWNIIESSIKKSAANKLPQKKKTCVVEDISYTDAENKKLRKDI</sequence>
<dbReference type="InterPro" id="IPR036691">
    <property type="entry name" value="Endo/exonu/phosph_ase_sf"/>
</dbReference>
<evidence type="ECO:0000313" key="1">
    <source>
        <dbReference type="EMBL" id="CAG8789175.1"/>
    </source>
</evidence>
<dbReference type="Proteomes" id="UP000789901">
    <property type="component" value="Unassembled WGS sequence"/>
</dbReference>
<dbReference type="EMBL" id="CAJVQB010018895">
    <property type="protein sequence ID" value="CAG8789175.1"/>
    <property type="molecule type" value="Genomic_DNA"/>
</dbReference>
<dbReference type="SUPFAM" id="SSF56219">
    <property type="entry name" value="DNase I-like"/>
    <property type="match status" value="1"/>
</dbReference>
<name>A0ABN7VNY0_GIGMA</name>
<dbReference type="Gene3D" id="3.60.10.10">
    <property type="entry name" value="Endonuclease/exonuclease/phosphatase"/>
    <property type="match status" value="1"/>
</dbReference>
<comment type="caution">
    <text evidence="1">The sequence shown here is derived from an EMBL/GenBank/DDBJ whole genome shotgun (WGS) entry which is preliminary data.</text>
</comment>
<proteinExistence type="predicted"/>
<organism evidence="1 2">
    <name type="scientific">Gigaspora margarita</name>
    <dbReference type="NCBI Taxonomy" id="4874"/>
    <lineage>
        <taxon>Eukaryota</taxon>
        <taxon>Fungi</taxon>
        <taxon>Fungi incertae sedis</taxon>
        <taxon>Mucoromycota</taxon>
        <taxon>Glomeromycotina</taxon>
        <taxon>Glomeromycetes</taxon>
        <taxon>Diversisporales</taxon>
        <taxon>Gigasporaceae</taxon>
        <taxon>Gigaspora</taxon>
    </lineage>
</organism>
<keyword evidence="2" id="KW-1185">Reference proteome</keyword>
<evidence type="ECO:0000313" key="2">
    <source>
        <dbReference type="Proteomes" id="UP000789901"/>
    </source>
</evidence>